<dbReference type="InterPro" id="IPR013815">
    <property type="entry name" value="ATP_grasp_subdomain_1"/>
</dbReference>
<dbReference type="PANTHER" id="PTHR23132:SF14">
    <property type="entry name" value="ATP-GRASP DOMAIN-CONTAINING PROTEIN"/>
    <property type="match status" value="1"/>
</dbReference>
<evidence type="ECO:0000313" key="3">
    <source>
        <dbReference type="EMBL" id="MDB8751294.1"/>
    </source>
</evidence>
<reference evidence="3" key="1">
    <citation type="submission" date="2023-01" db="EMBL/GenBank/DDBJ databases">
        <title>Human gut microbiome strain richness.</title>
        <authorList>
            <person name="Chen-Liaw A."/>
        </authorList>
    </citation>
    <scope>NUCLEOTIDE SEQUENCE</scope>
    <source>
        <strain evidence="3">D43st1_D9_D43t1_170807</strain>
    </source>
</reference>
<evidence type="ECO:0000259" key="2">
    <source>
        <dbReference type="PROSITE" id="PS50975"/>
    </source>
</evidence>
<dbReference type="InterPro" id="IPR003806">
    <property type="entry name" value="ATP-grasp_PylC-type"/>
</dbReference>
<dbReference type="GO" id="GO:0046872">
    <property type="term" value="F:metal ion binding"/>
    <property type="evidence" value="ECO:0007669"/>
    <property type="project" value="InterPro"/>
</dbReference>
<name>A0AAW6EHL3_9FIRM</name>
<evidence type="ECO:0000256" key="1">
    <source>
        <dbReference type="PROSITE-ProRule" id="PRU00409"/>
    </source>
</evidence>
<dbReference type="PROSITE" id="PS50975">
    <property type="entry name" value="ATP_GRASP"/>
    <property type="match status" value="1"/>
</dbReference>
<dbReference type="InterPro" id="IPR011761">
    <property type="entry name" value="ATP-grasp"/>
</dbReference>
<sequence length="346" mass="39674">MNILLTSAGRRGYLVKYFREALNGDGFVHVGNSSPVSPAFTYADYHIVTPLIYDENYIPFLLNYCKEYDIKAIISLFDIDLYVLSCHKKEFKDNGIEVIVSDPKVIEICNDKWNTYNFLINNGFNAPLTYIKKETFYEDYNNMKIEFPVIVKPRWGMGSIGVYVADNIEELNVFYEKVKRDILSSYLKYESNQDLDKAVLIQQMIKGQEYGLDVINDLNCNYKNTIVRMKYAMRSGETDCALIVDDNRIKSVGENLSFALKHIANLDCDIFVTANNDIYVLELNARFGGGYPFSHIAGVNLPKTIINWLSNKPEEYLSAKIGVLAQKDISMLDISEYMCENDHVKK</sequence>
<dbReference type="Proteomes" id="UP001213042">
    <property type="component" value="Unassembled WGS sequence"/>
</dbReference>
<dbReference type="Gene3D" id="3.40.50.20">
    <property type="match status" value="1"/>
</dbReference>
<dbReference type="InterPro" id="IPR048764">
    <property type="entry name" value="PylC_N"/>
</dbReference>
<dbReference type="NCBIfam" id="NF009404">
    <property type="entry name" value="PRK12767.1-3"/>
    <property type="match status" value="1"/>
</dbReference>
<dbReference type="SUPFAM" id="SSF56059">
    <property type="entry name" value="Glutathione synthetase ATP-binding domain-like"/>
    <property type="match status" value="1"/>
</dbReference>
<protein>
    <submittedName>
        <fullName evidence="3">ATP-grasp domain-containing protein</fullName>
    </submittedName>
</protein>
<gene>
    <name evidence="3" type="ORF">PNW00_12675</name>
</gene>
<dbReference type="Gene3D" id="3.30.470.20">
    <property type="entry name" value="ATP-grasp fold, B domain"/>
    <property type="match status" value="1"/>
</dbReference>
<keyword evidence="1" id="KW-0067">ATP-binding</keyword>
<dbReference type="Pfam" id="PF02655">
    <property type="entry name" value="ATP-grasp_3"/>
    <property type="match status" value="1"/>
</dbReference>
<keyword evidence="1" id="KW-0547">Nucleotide-binding</keyword>
<dbReference type="PANTHER" id="PTHR23132">
    <property type="entry name" value="D-ALANINE--D-ALANINE LIGASE"/>
    <property type="match status" value="1"/>
</dbReference>
<dbReference type="Gene3D" id="3.30.1490.20">
    <property type="entry name" value="ATP-grasp fold, A domain"/>
    <property type="match status" value="1"/>
</dbReference>
<comment type="caution">
    <text evidence="3">The sequence shown here is derived from an EMBL/GenBank/DDBJ whole genome shotgun (WGS) entry which is preliminary data.</text>
</comment>
<feature type="domain" description="ATP-grasp" evidence="2">
    <location>
        <begin position="116"/>
        <end position="310"/>
    </location>
</feature>
<organism evidence="3 4">
    <name type="scientific">Ruminococcus bicirculans</name>
    <name type="common">ex Wegman et al. 2014</name>
    <dbReference type="NCBI Taxonomy" id="1160721"/>
    <lineage>
        <taxon>Bacteria</taxon>
        <taxon>Bacillati</taxon>
        <taxon>Bacillota</taxon>
        <taxon>Clostridia</taxon>
        <taxon>Eubacteriales</taxon>
        <taxon>Oscillospiraceae</taxon>
        <taxon>Ruminococcus</taxon>
    </lineage>
</organism>
<evidence type="ECO:0000313" key="4">
    <source>
        <dbReference type="Proteomes" id="UP001213042"/>
    </source>
</evidence>
<proteinExistence type="predicted"/>
<dbReference type="EMBL" id="JAQMLU010000028">
    <property type="protein sequence ID" value="MDB8751294.1"/>
    <property type="molecule type" value="Genomic_DNA"/>
</dbReference>
<dbReference type="GO" id="GO:0008716">
    <property type="term" value="F:D-alanine-D-alanine ligase activity"/>
    <property type="evidence" value="ECO:0007669"/>
    <property type="project" value="TreeGrafter"/>
</dbReference>
<dbReference type="Pfam" id="PF21360">
    <property type="entry name" value="PylC-like_N"/>
    <property type="match status" value="1"/>
</dbReference>
<accession>A0AAW6EHL3</accession>
<dbReference type="GO" id="GO:0005524">
    <property type="term" value="F:ATP binding"/>
    <property type="evidence" value="ECO:0007669"/>
    <property type="project" value="UniProtKB-UniRule"/>
</dbReference>
<dbReference type="RefSeq" id="WP_195221729.1">
    <property type="nucleotide sequence ID" value="NZ_JADMWL010000027.1"/>
</dbReference>
<dbReference type="AlphaFoldDB" id="A0AAW6EHL3"/>